<protein>
    <recommendedName>
        <fullName evidence="2">LysM domain-containing protein</fullName>
    </recommendedName>
</protein>
<keyword evidence="1" id="KW-0732">Signal</keyword>
<dbReference type="SUPFAM" id="SSF54106">
    <property type="entry name" value="LysM domain"/>
    <property type="match status" value="1"/>
</dbReference>
<evidence type="ECO:0000256" key="1">
    <source>
        <dbReference type="SAM" id="SignalP"/>
    </source>
</evidence>
<reference evidence="3" key="1">
    <citation type="submission" date="2024-02" db="EMBL/GenBank/DDBJ databases">
        <authorList>
            <consortium name="ELIXIR-Norway"/>
            <consortium name="Elixir Norway"/>
        </authorList>
    </citation>
    <scope>NUCLEOTIDE SEQUENCE</scope>
</reference>
<dbReference type="Pfam" id="PF01476">
    <property type="entry name" value="LysM"/>
    <property type="match status" value="1"/>
</dbReference>
<feature type="signal peptide" evidence="1">
    <location>
        <begin position="1"/>
        <end position="25"/>
    </location>
</feature>
<evidence type="ECO:0000313" key="3">
    <source>
        <dbReference type="EMBL" id="CAK9205751.1"/>
    </source>
</evidence>
<evidence type="ECO:0000313" key="4">
    <source>
        <dbReference type="Proteomes" id="UP001497512"/>
    </source>
</evidence>
<evidence type="ECO:0000259" key="2">
    <source>
        <dbReference type="SMART" id="SM00257"/>
    </source>
</evidence>
<organism evidence="3 4">
    <name type="scientific">Sphagnum troendelagicum</name>
    <dbReference type="NCBI Taxonomy" id="128251"/>
    <lineage>
        <taxon>Eukaryota</taxon>
        <taxon>Viridiplantae</taxon>
        <taxon>Streptophyta</taxon>
        <taxon>Embryophyta</taxon>
        <taxon>Bryophyta</taxon>
        <taxon>Sphagnophytina</taxon>
        <taxon>Sphagnopsida</taxon>
        <taxon>Sphagnales</taxon>
        <taxon>Sphagnaceae</taxon>
        <taxon>Sphagnum</taxon>
    </lineage>
</organism>
<name>A0ABP0TUY6_9BRYO</name>
<keyword evidence="4" id="KW-1185">Reference proteome</keyword>
<feature type="chain" id="PRO_5047285047" description="LysM domain-containing protein" evidence="1">
    <location>
        <begin position="26"/>
        <end position="125"/>
    </location>
</feature>
<proteinExistence type="predicted"/>
<gene>
    <name evidence="3" type="ORF">CSSPTR1EN2_LOCUS8005</name>
</gene>
<dbReference type="Gene3D" id="3.10.350.10">
    <property type="entry name" value="LysM domain"/>
    <property type="match status" value="1"/>
</dbReference>
<dbReference type="Proteomes" id="UP001497512">
    <property type="component" value="Chromosome 15"/>
</dbReference>
<dbReference type="InterPro" id="IPR018392">
    <property type="entry name" value="LysM"/>
</dbReference>
<dbReference type="SMART" id="SM00257">
    <property type="entry name" value="LysM"/>
    <property type="match status" value="1"/>
</dbReference>
<dbReference type="EMBL" id="OZ019907">
    <property type="protein sequence ID" value="CAK9205751.1"/>
    <property type="molecule type" value="Genomic_DNA"/>
</dbReference>
<dbReference type="InterPro" id="IPR036779">
    <property type="entry name" value="LysM_dom_sf"/>
</dbReference>
<dbReference type="PANTHER" id="PTHR33648">
    <property type="entry name" value="EMBRYO SAC 1"/>
    <property type="match status" value="1"/>
</dbReference>
<sequence>MRQEVGGSKWVVAVCVLVVFMLGNCEEKVVVEAGQEEEGGGLPILDQLLLSNTRDCPCGDVYEVKQGETLQSISEKCNDPFIVEANPHISDPDDIMPGQMLRMQCNQLKITLCDVPGALPRHLCR</sequence>
<dbReference type="PANTHER" id="PTHR33648:SF15">
    <property type="entry name" value="OS04G0572800 PROTEIN"/>
    <property type="match status" value="1"/>
</dbReference>
<feature type="domain" description="LysM" evidence="2">
    <location>
        <begin position="61"/>
        <end position="104"/>
    </location>
</feature>
<accession>A0ABP0TUY6</accession>
<dbReference type="CDD" id="cd00118">
    <property type="entry name" value="LysM"/>
    <property type="match status" value="1"/>
</dbReference>